<reference evidence="3 4" key="1">
    <citation type="journal article" date="2007" name="Genome Res.">
        <title>Genome sequence of a proteolytic (Group I) Clostridium botulinum strain Hall A and comparative analysis of the clostridial genomes.</title>
        <authorList>
            <person name="Sebaihia M."/>
            <person name="Peck M.W."/>
            <person name="Minton N.P."/>
            <person name="Thomson N.R."/>
            <person name="Holden M.T.G."/>
            <person name="Mitchell W.J."/>
            <person name="Carter A.T."/>
            <person name="Bentley S.D."/>
            <person name="Mason D.R."/>
            <person name="Crossman L."/>
            <person name="Paul C.J."/>
            <person name="Ivens A."/>
            <person name="Wells-Bennik M.H.J."/>
            <person name="Davis I.J."/>
            <person name="Cerdeno-Tarraga A.M."/>
            <person name="Churcher C."/>
            <person name="Quail M.A."/>
            <person name="Chillingworth T."/>
            <person name="Feltwell T."/>
            <person name="Fraser A."/>
            <person name="Goodhead I."/>
            <person name="Hance Z."/>
            <person name="Jagels K."/>
            <person name="Larke N."/>
            <person name="Maddison M."/>
            <person name="Moule S."/>
            <person name="Mungall K."/>
            <person name="Norbertczak H."/>
            <person name="Rabbinowitsch E."/>
            <person name="Sanders M."/>
            <person name="Simmonds M."/>
            <person name="White B."/>
            <person name="Whithead S."/>
            <person name="Parkhill J."/>
        </authorList>
    </citation>
    <scope>NUCLEOTIDE SEQUENCE [LARGE SCALE GENOMIC DNA]</scope>
    <source>
        <strain evidence="4">Hall / ATCC 3502 / NCTC 13319 / Type A [Sanger]</strain>
    </source>
</reference>
<name>A5I0D0_CLOBH</name>
<sequence length="167" mass="18996">MQKGYFSIKELKANVAKGKKFWVPVALTILGLILAYVVSYLPKMLFPNLNDGMIGLKRDNWIKLILFAISTIVFPSLAEELFYRKALINFQSKTILFVSTIIGLFLFALEHSLSWYGILMAMIWGIPFSISYIKTKNIYIPMMAHFIVDLLGNGSSVIITAIYFLNK</sequence>
<feature type="transmembrane region" description="Helical" evidence="1">
    <location>
        <begin position="145"/>
        <end position="165"/>
    </location>
</feature>
<evidence type="ECO:0000256" key="1">
    <source>
        <dbReference type="SAM" id="Phobius"/>
    </source>
</evidence>
<feature type="transmembrane region" description="Helical" evidence="1">
    <location>
        <begin position="61"/>
        <end position="78"/>
    </location>
</feature>
<dbReference type="Proteomes" id="UP000001986">
    <property type="component" value="Chromosome"/>
</dbReference>
<accession>A5I0D0</accession>
<proteinExistence type="predicted"/>
<feature type="domain" description="CAAX prenyl protease 2/Lysostaphin resistance protein A-like" evidence="2">
    <location>
        <begin position="63"/>
        <end position="150"/>
    </location>
</feature>
<gene>
    <name evidence="3" type="ordered locus">CBO0938</name>
</gene>
<dbReference type="GeneID" id="5185193"/>
<dbReference type="KEGG" id="cbo:CBO0938"/>
<dbReference type="GO" id="GO:0004175">
    <property type="term" value="F:endopeptidase activity"/>
    <property type="evidence" value="ECO:0007669"/>
    <property type="project" value="UniProtKB-ARBA"/>
</dbReference>
<accession>A7G262</accession>
<dbReference type="KEGG" id="cbh:CLC_0993"/>
<feature type="transmembrane region" description="Helical" evidence="1">
    <location>
        <begin position="21"/>
        <end position="41"/>
    </location>
</feature>
<keyword evidence="1" id="KW-1133">Transmembrane helix</keyword>
<evidence type="ECO:0000313" key="3">
    <source>
        <dbReference type="EMBL" id="CAL82491.1"/>
    </source>
</evidence>
<keyword evidence="1" id="KW-0472">Membrane</keyword>
<dbReference type="EMBL" id="AM412317">
    <property type="protein sequence ID" value="CAL82491.1"/>
    <property type="molecule type" value="Genomic_DNA"/>
</dbReference>
<keyword evidence="4" id="KW-1185">Reference proteome</keyword>
<keyword evidence="3" id="KW-0378">Hydrolase</keyword>
<dbReference type="PATRIC" id="fig|413999.7.peg.935"/>
<dbReference type="GO" id="GO:0080120">
    <property type="term" value="P:CAAX-box protein maturation"/>
    <property type="evidence" value="ECO:0007669"/>
    <property type="project" value="UniProtKB-ARBA"/>
</dbReference>
<dbReference type="GO" id="GO:0006508">
    <property type="term" value="P:proteolysis"/>
    <property type="evidence" value="ECO:0007669"/>
    <property type="project" value="UniProtKB-KW"/>
</dbReference>
<dbReference type="AlphaFoldDB" id="A5I0D0"/>
<dbReference type="Pfam" id="PF02517">
    <property type="entry name" value="Rce1-like"/>
    <property type="match status" value="1"/>
</dbReference>
<organism evidence="3 4">
    <name type="scientific">Clostridium botulinum (strain Hall / ATCC 3502 / NCTC 13319 / Type A)</name>
    <dbReference type="NCBI Taxonomy" id="441771"/>
    <lineage>
        <taxon>Bacteria</taxon>
        <taxon>Bacillati</taxon>
        <taxon>Bacillota</taxon>
        <taxon>Clostridia</taxon>
        <taxon>Eubacteriales</taxon>
        <taxon>Clostridiaceae</taxon>
        <taxon>Clostridium</taxon>
    </lineage>
</organism>
<dbReference type="InterPro" id="IPR003675">
    <property type="entry name" value="Rce1/LyrA-like_dom"/>
</dbReference>
<dbReference type="RefSeq" id="WP_003393633.1">
    <property type="nucleotide sequence ID" value="NC_009698.1"/>
</dbReference>
<protein>
    <submittedName>
        <fullName evidence="3">Membrane-associated CAAX amino terminal protease</fullName>
    </submittedName>
</protein>
<evidence type="ECO:0000313" key="4">
    <source>
        <dbReference type="Proteomes" id="UP000001986"/>
    </source>
</evidence>
<evidence type="ECO:0000259" key="2">
    <source>
        <dbReference type="Pfam" id="PF02517"/>
    </source>
</evidence>
<keyword evidence="1" id="KW-0812">Transmembrane</keyword>
<keyword evidence="3" id="KW-0645">Protease</keyword>
<feature type="transmembrane region" description="Helical" evidence="1">
    <location>
        <begin position="90"/>
        <end position="109"/>
    </location>
</feature>
<dbReference type="HOGENOM" id="CLU_113244_1_0_9"/>